<sequence length="106" mass="11569">MPSTITSALLEIPAAASVDVHAAGIEISSVDEPIIDFEHGPNKQYSIALGQYRNRVTIHDLRQMGLDDEGEDMETAAFDLALTFKNGGQMVGFCIKLKEVGYTARR</sequence>
<dbReference type="Proteomes" id="UP000218231">
    <property type="component" value="Unassembled WGS sequence"/>
</dbReference>
<comment type="caution">
    <text evidence="1">The sequence shown here is derived from an EMBL/GenBank/DDBJ whole genome shotgun (WGS) entry which is preliminary data.</text>
</comment>
<protein>
    <submittedName>
        <fullName evidence="1">Uncharacterized protein</fullName>
    </submittedName>
</protein>
<dbReference type="EMBL" id="LIAE01008114">
    <property type="protein sequence ID" value="PAV75423.1"/>
    <property type="molecule type" value="Genomic_DNA"/>
</dbReference>
<organism evidence="1 2">
    <name type="scientific">Diploscapter pachys</name>
    <dbReference type="NCBI Taxonomy" id="2018661"/>
    <lineage>
        <taxon>Eukaryota</taxon>
        <taxon>Metazoa</taxon>
        <taxon>Ecdysozoa</taxon>
        <taxon>Nematoda</taxon>
        <taxon>Chromadorea</taxon>
        <taxon>Rhabditida</taxon>
        <taxon>Rhabditina</taxon>
        <taxon>Rhabditomorpha</taxon>
        <taxon>Rhabditoidea</taxon>
        <taxon>Rhabditidae</taxon>
        <taxon>Diploscapter</taxon>
    </lineage>
</organism>
<dbReference type="AlphaFoldDB" id="A0A2A2KNL8"/>
<name>A0A2A2KNL8_9BILA</name>
<proteinExistence type="predicted"/>
<gene>
    <name evidence="1" type="ORF">WR25_17815</name>
</gene>
<evidence type="ECO:0000313" key="1">
    <source>
        <dbReference type="EMBL" id="PAV75423.1"/>
    </source>
</evidence>
<evidence type="ECO:0000313" key="2">
    <source>
        <dbReference type="Proteomes" id="UP000218231"/>
    </source>
</evidence>
<keyword evidence="2" id="KW-1185">Reference proteome</keyword>
<reference evidence="1 2" key="1">
    <citation type="journal article" date="2017" name="Curr. Biol.">
        <title>Genome architecture and evolution of a unichromosomal asexual nematode.</title>
        <authorList>
            <person name="Fradin H."/>
            <person name="Zegar C."/>
            <person name="Gutwein M."/>
            <person name="Lucas J."/>
            <person name="Kovtun M."/>
            <person name="Corcoran D."/>
            <person name="Baugh L.R."/>
            <person name="Kiontke K."/>
            <person name="Gunsalus K."/>
            <person name="Fitch D.H."/>
            <person name="Piano F."/>
        </authorList>
    </citation>
    <scope>NUCLEOTIDE SEQUENCE [LARGE SCALE GENOMIC DNA]</scope>
    <source>
        <strain evidence="1">PF1309</strain>
    </source>
</reference>
<accession>A0A2A2KNL8</accession>
<dbReference type="OrthoDB" id="10466322at2759"/>